<protein>
    <submittedName>
        <fullName evidence="1">Uncharacterized protein</fullName>
    </submittedName>
</protein>
<name>A0A2P0ZGU6_DESMC</name>
<sequence length="83" mass="8702">MEANNKKCNNQIEIHDLIDEAVNNALARRNHVIDANEGLSNLSSEEAGNIVGGASTPAIAGFKPICPPIIIGLIATDPDVLKA</sequence>
<dbReference type="EMBL" id="MG373779">
    <property type="protein sequence ID" value="AVH79668.1"/>
    <property type="molecule type" value="Genomic_DNA"/>
</dbReference>
<reference evidence="1" key="1">
    <citation type="journal article" date="2018" name="Science">
        <title>Natural noncanonical protein splicing yields products with diverse ?-amino acid residues.</title>
        <authorList>
            <person name="Morinaka B.I."/>
            <person name="Lakis E."/>
            <person name="Verest M."/>
            <person name="Helf M.J."/>
            <person name="Scalvenzi T."/>
            <person name="Vagstad A.L."/>
            <person name="Sims J."/>
            <person name="Sunagawa S."/>
            <person name="Gugger M."/>
            <person name="Piel J."/>
        </authorList>
    </citation>
    <scope>NUCLEOTIDE SEQUENCE</scope>
    <source>
        <strain evidence="1">PCC 7121</strain>
    </source>
</reference>
<organism evidence="1">
    <name type="scientific">Desmonostoc muscorum PCC 7121</name>
    <dbReference type="NCBI Taxonomy" id="197230"/>
    <lineage>
        <taxon>Bacteria</taxon>
        <taxon>Bacillati</taxon>
        <taxon>Cyanobacteriota</taxon>
        <taxon>Cyanophyceae</taxon>
        <taxon>Nostocales</taxon>
        <taxon>Nostocaceae</taxon>
        <taxon>Desmonostoc</taxon>
    </lineage>
</organism>
<evidence type="ECO:0000313" key="1">
    <source>
        <dbReference type="EMBL" id="AVH79668.1"/>
    </source>
</evidence>
<dbReference type="AlphaFoldDB" id="A0A2P0ZGU6"/>
<accession>A0A2P0ZGU6</accession>
<proteinExistence type="predicted"/>